<feature type="compositionally biased region" description="Low complexity" evidence="1">
    <location>
        <begin position="48"/>
        <end position="61"/>
    </location>
</feature>
<dbReference type="Proteomes" id="UP000752171">
    <property type="component" value="Unassembled WGS sequence"/>
</dbReference>
<organism evidence="2 3">
    <name type="scientific">Astyanax mexicanus</name>
    <name type="common">Blind cave fish</name>
    <name type="synonym">Astyanax fasciatus mexicanus</name>
    <dbReference type="NCBI Taxonomy" id="7994"/>
    <lineage>
        <taxon>Eukaryota</taxon>
        <taxon>Metazoa</taxon>
        <taxon>Chordata</taxon>
        <taxon>Craniata</taxon>
        <taxon>Vertebrata</taxon>
        <taxon>Euteleostomi</taxon>
        <taxon>Actinopterygii</taxon>
        <taxon>Neopterygii</taxon>
        <taxon>Teleostei</taxon>
        <taxon>Ostariophysi</taxon>
        <taxon>Characiformes</taxon>
        <taxon>Characoidei</taxon>
        <taxon>Acestrorhamphidae</taxon>
        <taxon>Acestrorhamphinae</taxon>
        <taxon>Astyanax</taxon>
    </lineage>
</organism>
<evidence type="ECO:0000313" key="2">
    <source>
        <dbReference type="EMBL" id="KAG9267300.1"/>
    </source>
</evidence>
<proteinExistence type="predicted"/>
<reference evidence="2 3" key="1">
    <citation type="submission" date="2021-07" db="EMBL/GenBank/DDBJ databases">
        <authorList>
            <person name="Imarazene B."/>
            <person name="Zahm M."/>
            <person name="Klopp C."/>
            <person name="Cabau C."/>
            <person name="Beille S."/>
            <person name="Jouanno E."/>
            <person name="Castinel A."/>
            <person name="Lluch J."/>
            <person name="Gil L."/>
            <person name="Kuchtly C."/>
            <person name="Lopez Roques C."/>
            <person name="Donnadieu C."/>
            <person name="Parrinello H."/>
            <person name="Journot L."/>
            <person name="Du K."/>
            <person name="Schartl M."/>
            <person name="Retaux S."/>
            <person name="Guiguen Y."/>
        </authorList>
    </citation>
    <scope>NUCLEOTIDE SEQUENCE [LARGE SCALE GENOMIC DNA]</scope>
    <source>
        <strain evidence="2">Pach_M1</strain>
        <tissue evidence="2">Testis</tissue>
    </source>
</reference>
<evidence type="ECO:0000313" key="3">
    <source>
        <dbReference type="Proteomes" id="UP000752171"/>
    </source>
</evidence>
<gene>
    <name evidence="2" type="ORF">AMEX_G18128</name>
</gene>
<feature type="compositionally biased region" description="Low complexity" evidence="1">
    <location>
        <begin position="1"/>
        <end position="15"/>
    </location>
</feature>
<dbReference type="EMBL" id="JAICCE010000015">
    <property type="protein sequence ID" value="KAG9267300.1"/>
    <property type="molecule type" value="Genomic_DNA"/>
</dbReference>
<accession>A0A8T2L6J7</accession>
<comment type="caution">
    <text evidence="2">The sequence shown here is derived from an EMBL/GenBank/DDBJ whole genome shotgun (WGS) entry which is preliminary data.</text>
</comment>
<feature type="compositionally biased region" description="Acidic residues" evidence="1">
    <location>
        <begin position="36"/>
        <end position="47"/>
    </location>
</feature>
<dbReference type="AlphaFoldDB" id="A0A8T2L6J7"/>
<sequence length="109" mass="11217">MEETTSTGAMASTSTNIESALHLSTGVTSTAQATLIDEEDKMGEEDMGGTTSSGTMASTSTQIASPPHLSTGDTSTAQGLVGGPSRRSVVWPPNRSSPLDLHPPMTCMF</sequence>
<evidence type="ECO:0000256" key="1">
    <source>
        <dbReference type="SAM" id="MobiDB-lite"/>
    </source>
</evidence>
<name>A0A8T2L6J7_ASTMX</name>
<feature type="region of interest" description="Disordered" evidence="1">
    <location>
        <begin position="1"/>
        <end position="109"/>
    </location>
</feature>
<protein>
    <submittedName>
        <fullName evidence="2">Uncharacterized protein</fullName>
    </submittedName>
</protein>